<protein>
    <submittedName>
        <fullName evidence="1">Uncharacterized protein</fullName>
    </submittedName>
</protein>
<reference evidence="1" key="1">
    <citation type="submission" date="2022-10" db="EMBL/GenBank/DDBJ databases">
        <title>Tapping the CABI collections for fungal endophytes: first genome assemblies for Collariella, Neodidymelliopsis, Ascochyta clinopodiicola, Didymella pomorum, Didymosphaeria variabile, Neocosmospora piperis and Neocucurbitaria cava.</title>
        <authorList>
            <person name="Hill R."/>
        </authorList>
    </citation>
    <scope>NUCLEOTIDE SEQUENCE</scope>
    <source>
        <strain evidence="1">IMI 356815</strain>
    </source>
</reference>
<evidence type="ECO:0000313" key="2">
    <source>
        <dbReference type="Proteomes" id="UP001140513"/>
    </source>
</evidence>
<accession>A0A9W8XWY7</accession>
<gene>
    <name evidence="1" type="ORF">N0V89_000526</name>
</gene>
<comment type="caution">
    <text evidence="1">The sequence shown here is derived from an EMBL/GenBank/DDBJ whole genome shotgun (WGS) entry which is preliminary data.</text>
</comment>
<keyword evidence="2" id="KW-1185">Reference proteome</keyword>
<dbReference type="EMBL" id="JAPEUX010000001">
    <property type="protein sequence ID" value="KAJ4359967.1"/>
    <property type="molecule type" value="Genomic_DNA"/>
</dbReference>
<dbReference type="AlphaFoldDB" id="A0A9W8XWY7"/>
<evidence type="ECO:0000313" key="1">
    <source>
        <dbReference type="EMBL" id="KAJ4359967.1"/>
    </source>
</evidence>
<sequence length="125" mass="13887">MQSHQTLQYLDTTANTTLRAVNSTSGNDPVYDVQQSEVEKLQQQAIEIWTENHRIAQEMGSPSSLQKGLANRAIKQNMKKVQLMRLVAGKNDTEVLKGLLKGTEDGIKLNEEALKVTKSGTGYKK</sequence>
<name>A0A9W8XWY7_9PLEO</name>
<dbReference type="GeneID" id="80904056"/>
<dbReference type="RefSeq" id="XP_056076169.1">
    <property type="nucleotide sequence ID" value="XM_056209347.1"/>
</dbReference>
<organism evidence="1 2">
    <name type="scientific">Didymosphaeria variabile</name>
    <dbReference type="NCBI Taxonomy" id="1932322"/>
    <lineage>
        <taxon>Eukaryota</taxon>
        <taxon>Fungi</taxon>
        <taxon>Dikarya</taxon>
        <taxon>Ascomycota</taxon>
        <taxon>Pezizomycotina</taxon>
        <taxon>Dothideomycetes</taxon>
        <taxon>Pleosporomycetidae</taxon>
        <taxon>Pleosporales</taxon>
        <taxon>Massarineae</taxon>
        <taxon>Didymosphaeriaceae</taxon>
        <taxon>Didymosphaeria</taxon>
    </lineage>
</organism>
<dbReference type="Proteomes" id="UP001140513">
    <property type="component" value="Unassembled WGS sequence"/>
</dbReference>
<proteinExistence type="predicted"/>
<dbReference type="OrthoDB" id="3638982at2759"/>